<organism evidence="4 5">
    <name type="scientific">Chiayiivirga flava</name>
    <dbReference type="NCBI Taxonomy" id="659595"/>
    <lineage>
        <taxon>Bacteria</taxon>
        <taxon>Pseudomonadati</taxon>
        <taxon>Pseudomonadota</taxon>
        <taxon>Gammaproteobacteria</taxon>
        <taxon>Lysobacterales</taxon>
        <taxon>Lysobacteraceae</taxon>
        <taxon>Chiayiivirga</taxon>
    </lineage>
</organism>
<protein>
    <submittedName>
        <fullName evidence="4">HPt (Histidine-containing phosphotransfer) domain-containing protein</fullName>
    </submittedName>
</protein>
<accession>A0A7W8D7H7</accession>
<dbReference type="Gene3D" id="1.20.120.160">
    <property type="entry name" value="HPT domain"/>
    <property type="match status" value="1"/>
</dbReference>
<dbReference type="AlphaFoldDB" id="A0A7W8D7H7"/>
<keyword evidence="5" id="KW-1185">Reference proteome</keyword>
<dbReference type="SMART" id="SM00073">
    <property type="entry name" value="HPT"/>
    <property type="match status" value="1"/>
</dbReference>
<gene>
    <name evidence="4" type="ORF">HNQ52_002902</name>
</gene>
<dbReference type="InterPro" id="IPR036641">
    <property type="entry name" value="HPT_dom_sf"/>
</dbReference>
<comment type="caution">
    <text evidence="4">The sequence shown here is derived from an EMBL/GenBank/DDBJ whole genome shotgun (WGS) entry which is preliminary data.</text>
</comment>
<dbReference type="EMBL" id="JACHHP010000005">
    <property type="protein sequence ID" value="MBB5209339.1"/>
    <property type="molecule type" value="Genomic_DNA"/>
</dbReference>
<dbReference type="GO" id="GO:0000160">
    <property type="term" value="P:phosphorelay signal transduction system"/>
    <property type="evidence" value="ECO:0007669"/>
    <property type="project" value="UniProtKB-KW"/>
</dbReference>
<evidence type="ECO:0000256" key="2">
    <source>
        <dbReference type="PROSITE-ProRule" id="PRU00110"/>
    </source>
</evidence>
<dbReference type="GO" id="GO:0004672">
    <property type="term" value="F:protein kinase activity"/>
    <property type="evidence" value="ECO:0007669"/>
    <property type="project" value="UniProtKB-ARBA"/>
</dbReference>
<dbReference type="Proteomes" id="UP000521199">
    <property type="component" value="Unassembled WGS sequence"/>
</dbReference>
<keyword evidence="2" id="KW-0597">Phosphoprotein</keyword>
<feature type="modified residue" description="Phosphohistidine" evidence="2">
    <location>
        <position position="61"/>
    </location>
</feature>
<dbReference type="RefSeq" id="WP_183961869.1">
    <property type="nucleotide sequence ID" value="NZ_JACHHP010000005.1"/>
</dbReference>
<dbReference type="Pfam" id="PF01627">
    <property type="entry name" value="Hpt"/>
    <property type="match status" value="1"/>
</dbReference>
<proteinExistence type="predicted"/>
<sequence length="120" mass="12897">MTSPVTLNSDALALLHLLDQDQPGSFAKLIRLFAADAPALLSRIELAHERRDPAEVKHAAHFLRSSALALGATDLAEAALRVEHLDPEHFGAGPAELKLAQLRVALRDALLSLLEQTPAL</sequence>
<feature type="domain" description="HPt" evidence="3">
    <location>
        <begin position="22"/>
        <end position="120"/>
    </location>
</feature>
<name>A0A7W8D7H7_9GAMM</name>
<reference evidence="4 5" key="1">
    <citation type="submission" date="2020-08" db="EMBL/GenBank/DDBJ databases">
        <title>Genomic Encyclopedia of Type Strains, Phase IV (KMG-IV): sequencing the most valuable type-strain genomes for metagenomic binning, comparative biology and taxonomic classification.</title>
        <authorList>
            <person name="Goeker M."/>
        </authorList>
    </citation>
    <scope>NUCLEOTIDE SEQUENCE [LARGE SCALE GENOMIC DNA]</scope>
    <source>
        <strain evidence="4 5">DSM 24163</strain>
    </source>
</reference>
<evidence type="ECO:0000313" key="5">
    <source>
        <dbReference type="Proteomes" id="UP000521199"/>
    </source>
</evidence>
<dbReference type="InterPro" id="IPR008207">
    <property type="entry name" value="Sig_transdc_His_kin_Hpt_dom"/>
</dbReference>
<evidence type="ECO:0000259" key="3">
    <source>
        <dbReference type="PROSITE" id="PS50894"/>
    </source>
</evidence>
<dbReference type="PROSITE" id="PS50894">
    <property type="entry name" value="HPT"/>
    <property type="match status" value="1"/>
</dbReference>
<evidence type="ECO:0000256" key="1">
    <source>
        <dbReference type="ARBA" id="ARBA00023012"/>
    </source>
</evidence>
<evidence type="ECO:0000313" key="4">
    <source>
        <dbReference type="EMBL" id="MBB5209339.1"/>
    </source>
</evidence>
<keyword evidence="1" id="KW-0902">Two-component regulatory system</keyword>
<dbReference type="SUPFAM" id="SSF47226">
    <property type="entry name" value="Histidine-containing phosphotransfer domain, HPT domain"/>
    <property type="match status" value="1"/>
</dbReference>